<keyword evidence="6" id="KW-0963">Cytoplasm</keyword>
<dbReference type="GO" id="GO:0005737">
    <property type="term" value="C:cytoplasm"/>
    <property type="evidence" value="ECO:0007669"/>
    <property type="project" value="UniProtKB-SubCell"/>
</dbReference>
<evidence type="ECO:0000256" key="6">
    <source>
        <dbReference type="ARBA" id="ARBA00022490"/>
    </source>
</evidence>
<comment type="similarity">
    <text evidence="4">Belongs to the D-alanine--D-alanine ligase family.</text>
</comment>
<keyword evidence="9 13" id="KW-0067">ATP-binding</keyword>
<evidence type="ECO:0000256" key="5">
    <source>
        <dbReference type="ARBA" id="ARBA00012216"/>
    </source>
</evidence>
<dbReference type="InterPro" id="IPR000291">
    <property type="entry name" value="D-Ala_lig_Van_CS"/>
</dbReference>
<comment type="cofactor">
    <cofactor evidence="1">
        <name>Mn(2+)</name>
        <dbReference type="ChEBI" id="CHEBI:29035"/>
    </cofactor>
</comment>
<dbReference type="GO" id="GO:0046872">
    <property type="term" value="F:metal ion binding"/>
    <property type="evidence" value="ECO:0007669"/>
    <property type="project" value="InterPro"/>
</dbReference>
<keyword evidence="8 13" id="KW-0547">Nucleotide-binding</keyword>
<dbReference type="EMBL" id="CADCTU010000615">
    <property type="protein sequence ID" value="CAA9337400.1"/>
    <property type="molecule type" value="Genomic_DNA"/>
</dbReference>
<evidence type="ECO:0000256" key="9">
    <source>
        <dbReference type="ARBA" id="ARBA00022840"/>
    </source>
</evidence>
<dbReference type="PROSITE" id="PS00844">
    <property type="entry name" value="DALA_DALA_LIGASE_2"/>
    <property type="match status" value="1"/>
</dbReference>
<keyword evidence="11" id="KW-0573">Peptidoglycan synthesis</keyword>
<dbReference type="GO" id="GO:0008716">
    <property type="term" value="F:D-alanine-D-alanine ligase activity"/>
    <property type="evidence" value="ECO:0007669"/>
    <property type="project" value="UniProtKB-EC"/>
</dbReference>
<dbReference type="InterPro" id="IPR011761">
    <property type="entry name" value="ATP-grasp"/>
</dbReference>
<evidence type="ECO:0000256" key="7">
    <source>
        <dbReference type="ARBA" id="ARBA00022598"/>
    </source>
</evidence>
<dbReference type="GO" id="GO:0009252">
    <property type="term" value="P:peptidoglycan biosynthetic process"/>
    <property type="evidence" value="ECO:0007669"/>
    <property type="project" value="UniProtKB-KW"/>
</dbReference>
<reference evidence="15" key="1">
    <citation type="submission" date="2020-02" db="EMBL/GenBank/DDBJ databases">
        <authorList>
            <person name="Meier V. D."/>
        </authorList>
    </citation>
    <scope>NUCLEOTIDE SEQUENCE</scope>
    <source>
        <strain evidence="15">AVDCRST_MAG11</strain>
    </source>
</reference>
<name>A0A6J4LNX3_9BACT</name>
<evidence type="ECO:0000256" key="2">
    <source>
        <dbReference type="ARBA" id="ARBA00001946"/>
    </source>
</evidence>
<proteinExistence type="inferred from homology"/>
<protein>
    <recommendedName>
        <fullName evidence="5">D-alanine--D-alanine ligase</fullName>
        <ecNumber evidence="5">6.3.2.4</ecNumber>
    </recommendedName>
</protein>
<evidence type="ECO:0000259" key="14">
    <source>
        <dbReference type="PROSITE" id="PS50975"/>
    </source>
</evidence>
<dbReference type="GO" id="GO:0008360">
    <property type="term" value="P:regulation of cell shape"/>
    <property type="evidence" value="ECO:0007669"/>
    <property type="project" value="UniProtKB-KW"/>
</dbReference>
<dbReference type="PROSITE" id="PS50975">
    <property type="entry name" value="ATP_GRASP"/>
    <property type="match status" value="1"/>
</dbReference>
<feature type="domain" description="ATP-grasp" evidence="14">
    <location>
        <begin position="12"/>
        <end position="157"/>
    </location>
</feature>
<evidence type="ECO:0000256" key="8">
    <source>
        <dbReference type="ARBA" id="ARBA00022741"/>
    </source>
</evidence>
<gene>
    <name evidence="15" type="ORF">AVDCRST_MAG11-2773</name>
</gene>
<evidence type="ECO:0000256" key="10">
    <source>
        <dbReference type="ARBA" id="ARBA00022960"/>
    </source>
</evidence>
<comment type="cofactor">
    <cofactor evidence="2">
        <name>Mg(2+)</name>
        <dbReference type="ChEBI" id="CHEBI:18420"/>
    </cofactor>
</comment>
<dbReference type="EC" id="6.3.2.4" evidence="5"/>
<dbReference type="InterPro" id="IPR011095">
    <property type="entry name" value="Dala_Dala_lig_C"/>
</dbReference>
<dbReference type="Pfam" id="PF07478">
    <property type="entry name" value="Dala_Dala_lig_C"/>
    <property type="match status" value="1"/>
</dbReference>
<keyword evidence="10" id="KW-0133">Cell shape</keyword>
<evidence type="ECO:0000313" key="15">
    <source>
        <dbReference type="EMBL" id="CAA9337400.1"/>
    </source>
</evidence>
<dbReference type="GO" id="GO:0005524">
    <property type="term" value="F:ATP binding"/>
    <property type="evidence" value="ECO:0007669"/>
    <property type="project" value="UniProtKB-UniRule"/>
</dbReference>
<dbReference type="SUPFAM" id="SSF56059">
    <property type="entry name" value="Glutathione synthetase ATP-binding domain-like"/>
    <property type="match status" value="1"/>
</dbReference>
<sequence>MRFLLEQYAQPVLVEQYLPGAEYTCAVLGNGGAARLLPIVGLNFDALPRGALPVYGYEAKWLWDRPDAPLPLFDCPPAIPAALTAEIERVALAAYRVLGCRDWARVDVRLDAAGVPNVIEVNPLPGILPDPADNSCFPKAARAAGMSYDDLIQACLRAAAARQGVAL</sequence>
<evidence type="ECO:0000256" key="4">
    <source>
        <dbReference type="ARBA" id="ARBA00010871"/>
    </source>
</evidence>
<dbReference type="PANTHER" id="PTHR23132">
    <property type="entry name" value="D-ALANINE--D-ALANINE LIGASE"/>
    <property type="match status" value="1"/>
</dbReference>
<evidence type="ECO:0000256" key="13">
    <source>
        <dbReference type="PROSITE-ProRule" id="PRU00409"/>
    </source>
</evidence>
<organism evidence="15">
    <name type="scientific">uncultured Gemmatimonadaceae bacterium</name>
    <dbReference type="NCBI Taxonomy" id="246130"/>
    <lineage>
        <taxon>Bacteria</taxon>
        <taxon>Pseudomonadati</taxon>
        <taxon>Gemmatimonadota</taxon>
        <taxon>Gemmatimonadia</taxon>
        <taxon>Gemmatimonadales</taxon>
        <taxon>Gemmatimonadaceae</taxon>
        <taxon>environmental samples</taxon>
    </lineage>
</organism>
<dbReference type="PANTHER" id="PTHR23132:SF23">
    <property type="entry name" value="D-ALANINE--D-ALANINE LIGASE B"/>
    <property type="match status" value="1"/>
</dbReference>
<dbReference type="AlphaFoldDB" id="A0A6J4LNX3"/>
<comment type="subcellular location">
    <subcellularLocation>
        <location evidence="3">Cytoplasm</location>
    </subcellularLocation>
</comment>
<accession>A0A6J4LNX3</accession>
<keyword evidence="7 15" id="KW-0436">Ligase</keyword>
<dbReference type="Gene3D" id="3.30.470.20">
    <property type="entry name" value="ATP-grasp fold, B domain"/>
    <property type="match status" value="1"/>
</dbReference>
<comment type="catalytic activity">
    <reaction evidence="12">
        <text>2 D-alanine + ATP = D-alanyl-D-alanine + ADP + phosphate + H(+)</text>
        <dbReference type="Rhea" id="RHEA:11224"/>
        <dbReference type="ChEBI" id="CHEBI:15378"/>
        <dbReference type="ChEBI" id="CHEBI:30616"/>
        <dbReference type="ChEBI" id="CHEBI:43474"/>
        <dbReference type="ChEBI" id="CHEBI:57416"/>
        <dbReference type="ChEBI" id="CHEBI:57822"/>
        <dbReference type="ChEBI" id="CHEBI:456216"/>
        <dbReference type="EC" id="6.3.2.4"/>
    </reaction>
</comment>
<evidence type="ECO:0000256" key="1">
    <source>
        <dbReference type="ARBA" id="ARBA00001936"/>
    </source>
</evidence>
<evidence type="ECO:0000256" key="12">
    <source>
        <dbReference type="ARBA" id="ARBA00047614"/>
    </source>
</evidence>
<evidence type="ECO:0000256" key="3">
    <source>
        <dbReference type="ARBA" id="ARBA00004496"/>
    </source>
</evidence>
<evidence type="ECO:0000256" key="11">
    <source>
        <dbReference type="ARBA" id="ARBA00022984"/>
    </source>
</evidence>